<sequence length="199" mass="21918">MVRKPAYKAFKLDDKELKSALGADGHFGGRGGAVKVPAPGVYRAIICDVEKGEYKSAANSGLPRLVVDLKIIEGPTDDYDGAIVKDFNVPLQPHWKNGKLNYSFPNFWEAVGAYDPDEGFLIPEDETELVDPDQTVLVKIGNRHNDRGYVNATVESYYVDDGKRELEQLGEPLKPKVVQDAPAAKVQPARDTTRKFSIG</sequence>
<dbReference type="EMBL" id="BK016165">
    <property type="protein sequence ID" value="DAF99391.1"/>
    <property type="molecule type" value="Genomic_DNA"/>
</dbReference>
<protein>
    <submittedName>
        <fullName evidence="2">Uncharacterized protein</fullName>
    </submittedName>
</protein>
<name>A0A8S5UY25_9CAUD</name>
<evidence type="ECO:0000313" key="2">
    <source>
        <dbReference type="EMBL" id="DAF99391.1"/>
    </source>
</evidence>
<dbReference type="InterPro" id="IPR007731">
    <property type="entry name" value="DUF669"/>
</dbReference>
<accession>A0A8S5UY25</accession>
<organism evidence="2">
    <name type="scientific">Siphoviridae sp. ctjKY6</name>
    <dbReference type="NCBI Taxonomy" id="2825631"/>
    <lineage>
        <taxon>Viruses</taxon>
        <taxon>Duplodnaviria</taxon>
        <taxon>Heunggongvirae</taxon>
        <taxon>Uroviricota</taxon>
        <taxon>Caudoviricetes</taxon>
    </lineage>
</organism>
<proteinExistence type="predicted"/>
<feature type="region of interest" description="Disordered" evidence="1">
    <location>
        <begin position="172"/>
        <end position="199"/>
    </location>
</feature>
<dbReference type="Pfam" id="PF05037">
    <property type="entry name" value="DUF669"/>
    <property type="match status" value="1"/>
</dbReference>
<reference evidence="2" key="1">
    <citation type="journal article" date="2021" name="Proc. Natl. Acad. Sci. U.S.A.">
        <title>A Catalog of Tens of Thousands of Viruses from Human Metagenomes Reveals Hidden Associations with Chronic Diseases.</title>
        <authorList>
            <person name="Tisza M.J."/>
            <person name="Buck C.B."/>
        </authorList>
    </citation>
    <scope>NUCLEOTIDE SEQUENCE</scope>
    <source>
        <strain evidence="2">CtjKY6</strain>
    </source>
</reference>
<evidence type="ECO:0000256" key="1">
    <source>
        <dbReference type="SAM" id="MobiDB-lite"/>
    </source>
</evidence>